<sequence>MEPTGRYGLVACGIGLGGVLFLLYRGTPLLSLQNVSRFSYYPAALAYVFFLVVFAGGLVLVRLQREATRGAVSGRTNGEK</sequence>
<proteinExistence type="predicted"/>
<reference evidence="3" key="1">
    <citation type="submission" date="2016-10" db="EMBL/GenBank/DDBJ databases">
        <authorList>
            <person name="Varghese N."/>
            <person name="Submissions S."/>
        </authorList>
    </citation>
    <scope>NUCLEOTIDE SEQUENCE [LARGE SCALE GENOMIC DNA]</scope>
    <source>
        <strain evidence="3">CGMCC 1.10119</strain>
    </source>
</reference>
<evidence type="ECO:0000313" key="2">
    <source>
        <dbReference type="EMBL" id="SDM61582.1"/>
    </source>
</evidence>
<protein>
    <submittedName>
        <fullName evidence="2">Uncharacterized protein</fullName>
    </submittedName>
</protein>
<accession>A0A1G9UNR1</accession>
<evidence type="ECO:0000313" key="3">
    <source>
        <dbReference type="Proteomes" id="UP000199451"/>
    </source>
</evidence>
<keyword evidence="3" id="KW-1185">Reference proteome</keyword>
<dbReference type="EMBL" id="FNHL01000002">
    <property type="protein sequence ID" value="SDM61582.1"/>
    <property type="molecule type" value="Genomic_DNA"/>
</dbReference>
<name>A0A1G9UNR1_9EURY</name>
<dbReference type="Proteomes" id="UP000199451">
    <property type="component" value="Unassembled WGS sequence"/>
</dbReference>
<dbReference type="AlphaFoldDB" id="A0A1G9UNR1"/>
<gene>
    <name evidence="2" type="ORF">SAMN04487949_2270</name>
</gene>
<keyword evidence="1" id="KW-1133">Transmembrane helix</keyword>
<keyword evidence="1" id="KW-0812">Transmembrane</keyword>
<feature type="transmembrane region" description="Helical" evidence="1">
    <location>
        <begin position="44"/>
        <end position="63"/>
    </location>
</feature>
<keyword evidence="1" id="KW-0472">Membrane</keyword>
<organism evidence="2 3">
    <name type="scientific">Halogranum gelatinilyticum</name>
    <dbReference type="NCBI Taxonomy" id="660521"/>
    <lineage>
        <taxon>Archaea</taxon>
        <taxon>Methanobacteriati</taxon>
        <taxon>Methanobacteriota</taxon>
        <taxon>Stenosarchaea group</taxon>
        <taxon>Halobacteria</taxon>
        <taxon>Halobacteriales</taxon>
        <taxon>Haloferacaceae</taxon>
    </lineage>
</organism>
<feature type="transmembrane region" description="Helical" evidence="1">
    <location>
        <begin position="7"/>
        <end position="24"/>
    </location>
</feature>
<evidence type="ECO:0000256" key="1">
    <source>
        <dbReference type="SAM" id="Phobius"/>
    </source>
</evidence>